<keyword evidence="1" id="KW-0472">Membrane</keyword>
<proteinExistence type="predicted"/>
<gene>
    <name evidence="2" type="ORF">ACFQ2Z_14495</name>
</gene>
<dbReference type="EMBL" id="JBHTKZ010000027">
    <property type="protein sequence ID" value="MFD1182571.1"/>
    <property type="molecule type" value="Genomic_DNA"/>
</dbReference>
<feature type="transmembrane region" description="Helical" evidence="1">
    <location>
        <begin position="67"/>
        <end position="88"/>
    </location>
</feature>
<feature type="transmembrane region" description="Helical" evidence="1">
    <location>
        <begin position="132"/>
        <end position="152"/>
    </location>
</feature>
<feature type="transmembrane region" description="Helical" evidence="1">
    <location>
        <begin position="173"/>
        <end position="194"/>
    </location>
</feature>
<dbReference type="PANTHER" id="PTHR35337">
    <property type="entry name" value="SLR1478 PROTEIN"/>
    <property type="match status" value="1"/>
</dbReference>
<keyword evidence="1" id="KW-0812">Transmembrane</keyword>
<dbReference type="PANTHER" id="PTHR35337:SF1">
    <property type="entry name" value="SLR1478 PROTEIN"/>
    <property type="match status" value="1"/>
</dbReference>
<feature type="transmembrane region" description="Helical" evidence="1">
    <location>
        <begin position="95"/>
        <end position="112"/>
    </location>
</feature>
<accession>A0ABW3SCR1</accession>
<dbReference type="RefSeq" id="WP_240269727.1">
    <property type="nucleotide sequence ID" value="NZ_JAKSXN010000030.1"/>
</dbReference>
<dbReference type="Pfam" id="PF01944">
    <property type="entry name" value="SpoIIM"/>
    <property type="match status" value="1"/>
</dbReference>
<evidence type="ECO:0000313" key="3">
    <source>
        <dbReference type="Proteomes" id="UP001597211"/>
    </source>
</evidence>
<keyword evidence="1" id="KW-1133">Transmembrane helix</keyword>
<sequence length="208" mass="22517">MFSIRGFIHDLRKYKRAMLLSILIFAAGLALGAGNADTITRWVMPDIERLGEVSRNLAQSDHPELNFFLFIFFNNAVKSIMVMLLGAFFGILPAFFLLMNGLALGFVVTAAGSEGGNVLDLIIRGLLPHGVIEIPAILIAAGFGMQFGYLILKSLGELGSREASERTVDWRGFLISAGRGAIWIVGLLLIAAVIESTLTFYLVGGPAR</sequence>
<comment type="caution">
    <text evidence="2">The sequence shown here is derived from an EMBL/GenBank/DDBJ whole genome shotgun (WGS) entry which is preliminary data.</text>
</comment>
<evidence type="ECO:0000256" key="1">
    <source>
        <dbReference type="SAM" id="Phobius"/>
    </source>
</evidence>
<dbReference type="Proteomes" id="UP001597211">
    <property type="component" value="Unassembled WGS sequence"/>
</dbReference>
<keyword evidence="3" id="KW-1185">Reference proteome</keyword>
<protein>
    <submittedName>
        <fullName evidence="2">Stage II sporulation protein M</fullName>
    </submittedName>
</protein>
<dbReference type="InterPro" id="IPR002798">
    <property type="entry name" value="SpoIIM-like"/>
</dbReference>
<organism evidence="2 3">
    <name type="scientific">Paenibacillus timonensis</name>
    <dbReference type="NCBI Taxonomy" id="225915"/>
    <lineage>
        <taxon>Bacteria</taxon>
        <taxon>Bacillati</taxon>
        <taxon>Bacillota</taxon>
        <taxon>Bacilli</taxon>
        <taxon>Bacillales</taxon>
        <taxon>Paenibacillaceae</taxon>
        <taxon>Paenibacillus</taxon>
    </lineage>
</organism>
<evidence type="ECO:0000313" key="2">
    <source>
        <dbReference type="EMBL" id="MFD1182571.1"/>
    </source>
</evidence>
<reference evidence="3" key="1">
    <citation type="journal article" date="2019" name="Int. J. Syst. Evol. Microbiol.">
        <title>The Global Catalogue of Microorganisms (GCM) 10K type strain sequencing project: providing services to taxonomists for standard genome sequencing and annotation.</title>
        <authorList>
            <consortium name="The Broad Institute Genomics Platform"/>
            <consortium name="The Broad Institute Genome Sequencing Center for Infectious Disease"/>
            <person name="Wu L."/>
            <person name="Ma J."/>
        </authorList>
    </citation>
    <scope>NUCLEOTIDE SEQUENCE [LARGE SCALE GENOMIC DNA]</scope>
    <source>
        <strain evidence="3">CCUG 48216</strain>
    </source>
</reference>
<name>A0ABW3SCR1_9BACL</name>